<keyword evidence="2" id="KW-1185">Reference proteome</keyword>
<dbReference type="EMBL" id="LWDE02000776">
    <property type="protein sequence ID" value="KAE8244975.1"/>
    <property type="molecule type" value="Genomic_DNA"/>
</dbReference>
<dbReference type="InterPro" id="IPR043502">
    <property type="entry name" value="DNA/RNA_pol_sf"/>
</dbReference>
<comment type="caution">
    <text evidence="1">The sequence shown here is derived from an EMBL/GenBank/DDBJ whole genome shotgun (WGS) entry which is preliminary data.</text>
</comment>
<dbReference type="SUPFAM" id="SSF56672">
    <property type="entry name" value="DNA/RNA polymerases"/>
    <property type="match status" value="1"/>
</dbReference>
<protein>
    <recommendedName>
        <fullName evidence="3">Reverse transcriptase domain-containing protein</fullName>
    </recommendedName>
</protein>
<sequence length="147" mass="16723">MFAGDGGFGAEMTKDCPTENVDGHWRVGLDDAGKPHPELVALLRRHTKAFALEGRPGRVLDSEMEMEIKVVTDADLRPEAPRRASPEKRRAMETTIDQLLSWDVIEPSSSPVSFPVLMVRQRDKWRFCVDYRQLNAAIIPDRYPLLY</sequence>
<evidence type="ECO:0008006" key="3">
    <source>
        <dbReference type="Google" id="ProtNLM"/>
    </source>
</evidence>
<dbReference type="Gene3D" id="3.10.10.10">
    <property type="entry name" value="HIV Type 1 Reverse Transcriptase, subunit A, domain 1"/>
    <property type="match status" value="1"/>
</dbReference>
<name>A0A8X7MQA6_9BASI</name>
<evidence type="ECO:0000313" key="2">
    <source>
        <dbReference type="Proteomes" id="UP000077684"/>
    </source>
</evidence>
<dbReference type="InterPro" id="IPR053134">
    <property type="entry name" value="RNA-dir_DNA_polymerase"/>
</dbReference>
<dbReference type="Proteomes" id="UP000077684">
    <property type="component" value="Unassembled WGS sequence"/>
</dbReference>
<reference evidence="1" key="2">
    <citation type="journal article" date="2019" name="IMA Fungus">
        <title>Genome sequencing and comparison of five Tilletia species to identify candidate genes for the detection of regulated species infecting wheat.</title>
        <authorList>
            <person name="Nguyen H.D.T."/>
            <person name="Sultana T."/>
            <person name="Kesanakurti P."/>
            <person name="Hambleton S."/>
        </authorList>
    </citation>
    <scope>NUCLEOTIDE SEQUENCE</scope>
    <source>
        <strain evidence="1">DAOMC 236426</strain>
    </source>
</reference>
<dbReference type="PANTHER" id="PTHR24559:SF444">
    <property type="entry name" value="REVERSE TRANSCRIPTASE DOMAIN-CONTAINING PROTEIN"/>
    <property type="match status" value="1"/>
</dbReference>
<organism evidence="1 2">
    <name type="scientific">Tilletia controversa</name>
    <name type="common">dwarf bunt fungus</name>
    <dbReference type="NCBI Taxonomy" id="13291"/>
    <lineage>
        <taxon>Eukaryota</taxon>
        <taxon>Fungi</taxon>
        <taxon>Dikarya</taxon>
        <taxon>Basidiomycota</taxon>
        <taxon>Ustilaginomycotina</taxon>
        <taxon>Exobasidiomycetes</taxon>
        <taxon>Tilletiales</taxon>
        <taxon>Tilletiaceae</taxon>
        <taxon>Tilletia</taxon>
    </lineage>
</organism>
<reference evidence="1" key="1">
    <citation type="submission" date="2016-04" db="EMBL/GenBank/DDBJ databases">
        <authorList>
            <person name="Nguyen H.D."/>
            <person name="Samba Siva P."/>
            <person name="Cullis J."/>
            <person name="Levesque C.A."/>
            <person name="Hambleton S."/>
        </authorList>
    </citation>
    <scope>NUCLEOTIDE SEQUENCE</scope>
    <source>
        <strain evidence="1">DAOMC 236426</strain>
    </source>
</reference>
<proteinExistence type="predicted"/>
<gene>
    <name evidence="1" type="ORF">A4X06_0g5873</name>
</gene>
<dbReference type="AlphaFoldDB" id="A0A8X7MQA6"/>
<evidence type="ECO:0000313" key="1">
    <source>
        <dbReference type="EMBL" id="KAE8244975.1"/>
    </source>
</evidence>
<dbReference type="PANTHER" id="PTHR24559">
    <property type="entry name" value="TRANSPOSON TY3-I GAG-POL POLYPROTEIN"/>
    <property type="match status" value="1"/>
</dbReference>
<accession>A0A8X7MQA6</accession>